<sequence length="237" mass="26521">MTNTNASDGSQPGYVRRTLRQAWRDLLSVYYANTTIWRYLKSGALLWFGLMIWAFSNLLLSYRPEWTVLYVVMAYGFVLVLWGPLTHFVVVPLVIRLRREGDSSLARTVARHGSKLNLTVFFTIVILLAALPFGPMVLEFQPGAVTDGDDSPSPTADLECVIDDDVVQCALTDEVGYDHVAVMSDGEDIMIVTDPPYAFELEADDHDQFVVELRDEDGAMLDRFVERTAGLSEAETS</sequence>
<feature type="transmembrane region" description="Helical" evidence="1">
    <location>
        <begin position="44"/>
        <end position="62"/>
    </location>
</feature>
<dbReference type="OrthoDB" id="186030at2157"/>
<dbReference type="GO" id="GO:0008168">
    <property type="term" value="F:methyltransferase activity"/>
    <property type="evidence" value="ECO:0007669"/>
    <property type="project" value="InterPro"/>
</dbReference>
<proteinExistence type="predicted"/>
<evidence type="ECO:0000256" key="1">
    <source>
        <dbReference type="SAM" id="Phobius"/>
    </source>
</evidence>
<comment type="caution">
    <text evidence="2">The sequence shown here is derived from an EMBL/GenBank/DDBJ whole genome shotgun (WGS) entry which is preliminary data.</text>
</comment>
<dbReference type="InterPro" id="IPR002052">
    <property type="entry name" value="DNA_methylase_N6_adenine_CS"/>
</dbReference>
<evidence type="ECO:0000313" key="3">
    <source>
        <dbReference type="Proteomes" id="UP000318864"/>
    </source>
</evidence>
<keyword evidence="1" id="KW-0812">Transmembrane</keyword>
<feature type="transmembrane region" description="Helical" evidence="1">
    <location>
        <begin position="116"/>
        <end position="138"/>
    </location>
</feature>
<name>A0A4S3TQ97_9EURY</name>
<keyword evidence="1" id="KW-0472">Membrane</keyword>
<feature type="transmembrane region" description="Helical" evidence="1">
    <location>
        <begin position="68"/>
        <end position="95"/>
    </location>
</feature>
<keyword evidence="1" id="KW-1133">Transmembrane helix</keyword>
<dbReference type="AlphaFoldDB" id="A0A4S3TQ97"/>
<evidence type="ECO:0000313" key="2">
    <source>
        <dbReference type="EMBL" id="THE66541.1"/>
    </source>
</evidence>
<keyword evidence="3" id="KW-1185">Reference proteome</keyword>
<reference evidence="2 3" key="1">
    <citation type="submission" date="2018-10" db="EMBL/GenBank/DDBJ databases">
        <title>Natronolimnobius sp. XQ-INN 246 isolated from Inner Mongolia Autonomous Region of China.</title>
        <authorList>
            <person name="Xue Q."/>
        </authorList>
    </citation>
    <scope>NUCLEOTIDE SEQUENCE [LARGE SCALE GENOMIC DNA]</scope>
    <source>
        <strain evidence="2 3">XQ-INN 246</strain>
    </source>
</reference>
<protein>
    <submittedName>
        <fullName evidence="2">Uncharacterized protein</fullName>
    </submittedName>
</protein>
<organism evidence="2 3">
    <name type="scientific">Salinadaptatus halalkaliphilus</name>
    <dbReference type="NCBI Taxonomy" id="2419781"/>
    <lineage>
        <taxon>Archaea</taxon>
        <taxon>Methanobacteriati</taxon>
        <taxon>Methanobacteriota</taxon>
        <taxon>Stenosarchaea group</taxon>
        <taxon>Halobacteria</taxon>
        <taxon>Halobacteriales</taxon>
        <taxon>Natrialbaceae</taxon>
        <taxon>Salinadaptatus</taxon>
    </lineage>
</organism>
<dbReference type="PROSITE" id="PS00092">
    <property type="entry name" value="N6_MTASE"/>
    <property type="match status" value="1"/>
</dbReference>
<gene>
    <name evidence="2" type="ORF">D8Y22_01725</name>
</gene>
<dbReference type="EMBL" id="RBZW01000004">
    <property type="protein sequence ID" value="THE66541.1"/>
    <property type="molecule type" value="Genomic_DNA"/>
</dbReference>
<dbReference type="Proteomes" id="UP000318864">
    <property type="component" value="Unassembled WGS sequence"/>
</dbReference>
<accession>A0A4S3TQ97</accession>
<dbReference type="GO" id="GO:0032259">
    <property type="term" value="P:methylation"/>
    <property type="evidence" value="ECO:0007669"/>
    <property type="project" value="InterPro"/>
</dbReference>
<dbReference type="RefSeq" id="WP_141462892.1">
    <property type="nucleotide sequence ID" value="NZ_RBZW01000004.1"/>
</dbReference>
<dbReference type="GO" id="GO:0003676">
    <property type="term" value="F:nucleic acid binding"/>
    <property type="evidence" value="ECO:0007669"/>
    <property type="project" value="InterPro"/>
</dbReference>